<evidence type="ECO:0000259" key="1">
    <source>
        <dbReference type="PROSITE" id="PS50943"/>
    </source>
</evidence>
<dbReference type="InterPro" id="IPR000182">
    <property type="entry name" value="GNAT_dom"/>
</dbReference>
<accession>A0A926HUH7</accession>
<reference evidence="3" key="1">
    <citation type="submission" date="2020-08" db="EMBL/GenBank/DDBJ databases">
        <title>Genome public.</title>
        <authorList>
            <person name="Liu C."/>
            <person name="Sun Q."/>
        </authorList>
    </citation>
    <scope>NUCLEOTIDE SEQUENCE</scope>
    <source>
        <strain evidence="3">BX7</strain>
    </source>
</reference>
<dbReference type="GO" id="GO:0003677">
    <property type="term" value="F:DNA binding"/>
    <property type="evidence" value="ECO:0007669"/>
    <property type="project" value="InterPro"/>
</dbReference>
<dbReference type="SUPFAM" id="SSF47413">
    <property type="entry name" value="lambda repressor-like DNA-binding domains"/>
    <property type="match status" value="1"/>
</dbReference>
<keyword evidence="4" id="KW-1185">Reference proteome</keyword>
<dbReference type="Pfam" id="PF13302">
    <property type="entry name" value="Acetyltransf_3"/>
    <property type="match status" value="1"/>
</dbReference>
<dbReference type="Gene3D" id="1.10.260.40">
    <property type="entry name" value="lambda repressor-like DNA-binding domains"/>
    <property type="match status" value="1"/>
</dbReference>
<evidence type="ECO:0000259" key="2">
    <source>
        <dbReference type="PROSITE" id="PS51186"/>
    </source>
</evidence>
<dbReference type="AlphaFoldDB" id="A0A926HUH7"/>
<dbReference type="InterPro" id="IPR010982">
    <property type="entry name" value="Lambda_DNA-bd_dom_sf"/>
</dbReference>
<dbReference type="PROSITE" id="PS51186">
    <property type="entry name" value="GNAT"/>
    <property type="match status" value="1"/>
</dbReference>
<dbReference type="PANTHER" id="PTHR43792:SF1">
    <property type="entry name" value="N-ACETYLTRANSFERASE DOMAIN-CONTAINING PROTEIN"/>
    <property type="match status" value="1"/>
</dbReference>
<feature type="domain" description="HTH cro/C1-type" evidence="1">
    <location>
        <begin position="325"/>
        <end position="379"/>
    </location>
</feature>
<dbReference type="Proteomes" id="UP000620366">
    <property type="component" value="Unassembled WGS sequence"/>
</dbReference>
<dbReference type="InterPro" id="IPR016181">
    <property type="entry name" value="Acyl_CoA_acyltransferase"/>
</dbReference>
<sequence length="387" mass="44849">MRRERGLAYCGLACCLCEQKESCPGCRNEGCGEREWCKNYNCCRERGYDGCWQCPEFPCETLMLAKMRIRAFARFIGRHGEQYMLDCLEANERRGVAYHANGKLLGDYDRCRDEQEVFDMLEGGAAPPAAPAAPACTVRHRRAGGRTVMETERLILREMTQDDLPDLRELLTDRRVMWAYEHDFTETEVREWLDRQRTRYRSDGIGLWAVILQRTGEFVGQAGLTWQTIDSGERVLEIGYLLKAAHWHNGYASEAASACKRYAYRHFFGAPRVCSIIRTDNAASQIVAERIGMRREREFTKRFFAGERPHYLYSVENTARDYLRLRSLRKQENLTQQQLADRLGMNKITYARYEKGERELPLDAAIRAAQFYGVSLDYLVGLSDKRE</sequence>
<dbReference type="GO" id="GO:0016747">
    <property type="term" value="F:acyltransferase activity, transferring groups other than amino-acyl groups"/>
    <property type="evidence" value="ECO:0007669"/>
    <property type="project" value="InterPro"/>
</dbReference>
<dbReference type="Pfam" id="PF01381">
    <property type="entry name" value="HTH_3"/>
    <property type="match status" value="1"/>
</dbReference>
<name>A0A926HUH7_9FIRM</name>
<dbReference type="InterPro" id="IPR001387">
    <property type="entry name" value="Cro/C1-type_HTH"/>
</dbReference>
<feature type="domain" description="N-acetyltransferase" evidence="2">
    <location>
        <begin position="154"/>
        <end position="318"/>
    </location>
</feature>
<dbReference type="InterPro" id="IPR051531">
    <property type="entry name" value="N-acetyltransferase"/>
</dbReference>
<dbReference type="SMART" id="SM00530">
    <property type="entry name" value="HTH_XRE"/>
    <property type="match status" value="1"/>
</dbReference>
<dbReference type="EMBL" id="JACRSP010000002">
    <property type="protein sequence ID" value="MBC8535955.1"/>
    <property type="molecule type" value="Genomic_DNA"/>
</dbReference>
<evidence type="ECO:0000313" key="3">
    <source>
        <dbReference type="EMBL" id="MBC8535955.1"/>
    </source>
</evidence>
<evidence type="ECO:0000313" key="4">
    <source>
        <dbReference type="Proteomes" id="UP000620366"/>
    </source>
</evidence>
<dbReference type="CDD" id="cd00093">
    <property type="entry name" value="HTH_XRE"/>
    <property type="match status" value="1"/>
</dbReference>
<proteinExistence type="predicted"/>
<dbReference type="PROSITE" id="PS50943">
    <property type="entry name" value="HTH_CROC1"/>
    <property type="match status" value="1"/>
</dbReference>
<dbReference type="SUPFAM" id="SSF55729">
    <property type="entry name" value="Acyl-CoA N-acyltransferases (Nat)"/>
    <property type="match status" value="1"/>
</dbReference>
<dbReference type="RefSeq" id="WP_249299696.1">
    <property type="nucleotide sequence ID" value="NZ_JACRSP010000002.1"/>
</dbReference>
<dbReference type="Gene3D" id="3.40.630.30">
    <property type="match status" value="1"/>
</dbReference>
<gene>
    <name evidence="3" type="ORF">H8695_04530</name>
</gene>
<dbReference type="PANTHER" id="PTHR43792">
    <property type="entry name" value="GNAT FAMILY, PUTATIVE (AFU_ORTHOLOGUE AFUA_3G00765)-RELATED-RELATED"/>
    <property type="match status" value="1"/>
</dbReference>
<protein>
    <submittedName>
        <fullName evidence="3">GNAT family N-acetyltransferase</fullName>
    </submittedName>
</protein>
<organism evidence="3 4">
    <name type="scientific">Feifania hominis</name>
    <dbReference type="NCBI Taxonomy" id="2763660"/>
    <lineage>
        <taxon>Bacteria</taxon>
        <taxon>Bacillati</taxon>
        <taxon>Bacillota</taxon>
        <taxon>Clostridia</taxon>
        <taxon>Eubacteriales</taxon>
        <taxon>Feifaniaceae</taxon>
        <taxon>Feifania</taxon>
    </lineage>
</organism>
<comment type="caution">
    <text evidence="3">The sequence shown here is derived from an EMBL/GenBank/DDBJ whole genome shotgun (WGS) entry which is preliminary data.</text>
</comment>